<organism evidence="16 17">
    <name type="scientific">Stemphylium lycopersici</name>
    <name type="common">Tomato gray leaf spot disease fungus</name>
    <name type="synonym">Thyrospora lycopersici</name>
    <dbReference type="NCBI Taxonomy" id="183478"/>
    <lineage>
        <taxon>Eukaryota</taxon>
        <taxon>Fungi</taxon>
        <taxon>Dikarya</taxon>
        <taxon>Ascomycota</taxon>
        <taxon>Pezizomycotina</taxon>
        <taxon>Dothideomycetes</taxon>
        <taxon>Pleosporomycetidae</taxon>
        <taxon>Pleosporales</taxon>
        <taxon>Pleosporineae</taxon>
        <taxon>Pleosporaceae</taxon>
        <taxon>Stemphylium</taxon>
    </lineage>
</organism>
<dbReference type="PROSITE" id="PS00211">
    <property type="entry name" value="ABC_TRANSPORTER_1"/>
    <property type="match status" value="1"/>
</dbReference>
<evidence type="ECO:0000256" key="8">
    <source>
        <dbReference type="ARBA" id="ARBA00022989"/>
    </source>
</evidence>
<feature type="transmembrane region" description="Helical" evidence="13">
    <location>
        <begin position="1088"/>
        <end position="1106"/>
    </location>
</feature>
<feature type="transmembrane region" description="Helical" evidence="13">
    <location>
        <begin position="377"/>
        <end position="395"/>
    </location>
</feature>
<dbReference type="InterPro" id="IPR039421">
    <property type="entry name" value="Type_1_exporter"/>
</dbReference>
<dbReference type="PROSITE" id="PS50893">
    <property type="entry name" value="ABC_TRANSPORTER_2"/>
    <property type="match status" value="2"/>
</dbReference>
<feature type="transmembrane region" description="Helical" evidence="13">
    <location>
        <begin position="1176"/>
        <end position="1194"/>
    </location>
</feature>
<accession>A0A364NDN9</accession>
<evidence type="ECO:0000256" key="12">
    <source>
        <dbReference type="SAM" id="MobiDB-lite"/>
    </source>
</evidence>
<keyword evidence="8 13" id="KW-1133">Transmembrane helix</keyword>
<dbReference type="Pfam" id="PF00005">
    <property type="entry name" value="ABC_tran"/>
    <property type="match status" value="2"/>
</dbReference>
<evidence type="ECO:0000259" key="14">
    <source>
        <dbReference type="PROSITE" id="PS50893"/>
    </source>
</evidence>
<dbReference type="Gene3D" id="1.10.3560.10">
    <property type="entry name" value="yst0336 like domain"/>
    <property type="match status" value="1"/>
</dbReference>
<feature type="domain" description="ABC transporter" evidence="14">
    <location>
        <begin position="1268"/>
        <end position="1600"/>
    </location>
</feature>
<evidence type="ECO:0000256" key="3">
    <source>
        <dbReference type="ARBA" id="ARBA00022448"/>
    </source>
</evidence>
<dbReference type="Proteomes" id="UP000249619">
    <property type="component" value="Unassembled WGS sequence"/>
</dbReference>
<dbReference type="FunFam" id="3.40.50.300:FF:000604">
    <property type="entry name" value="ABC transporter B family member 28"/>
    <property type="match status" value="1"/>
</dbReference>
<evidence type="ECO:0000256" key="13">
    <source>
        <dbReference type="SAM" id="Phobius"/>
    </source>
</evidence>
<dbReference type="FunFam" id="3.40.50.300:FF:001471">
    <property type="entry name" value="P-loop containing nucleoside triphosphate hydrolase protein"/>
    <property type="match status" value="1"/>
</dbReference>
<evidence type="ECO:0000256" key="10">
    <source>
        <dbReference type="ARBA" id="ARBA00061201"/>
    </source>
</evidence>
<feature type="transmembrane region" description="Helical" evidence="13">
    <location>
        <begin position="415"/>
        <end position="435"/>
    </location>
</feature>
<feature type="compositionally biased region" description="Polar residues" evidence="12">
    <location>
        <begin position="839"/>
        <end position="868"/>
    </location>
</feature>
<keyword evidence="4" id="KW-0963">Cytoplasm</keyword>
<reference evidence="17" key="1">
    <citation type="submission" date="2018-05" db="EMBL/GenBank/DDBJ databases">
        <title>Draft genome sequence of Stemphylium lycopersici strain CIDEFI 213.</title>
        <authorList>
            <person name="Medina R."/>
            <person name="Franco M.E.E."/>
            <person name="Lucentini C.G."/>
            <person name="Saparrat M.C.N."/>
            <person name="Balatti P.A."/>
        </authorList>
    </citation>
    <scope>NUCLEOTIDE SEQUENCE [LARGE SCALE GENOMIC DNA]</scope>
    <source>
        <strain evidence="17">CIDEFI 213</strain>
    </source>
</reference>
<feature type="domain" description="ABC transporter" evidence="14">
    <location>
        <begin position="474"/>
        <end position="712"/>
    </location>
</feature>
<dbReference type="InterPro" id="IPR036640">
    <property type="entry name" value="ABC1_TM_sf"/>
</dbReference>
<feature type="region of interest" description="Disordered" evidence="12">
    <location>
        <begin position="720"/>
        <end position="741"/>
    </location>
</feature>
<dbReference type="CDD" id="cd18577">
    <property type="entry name" value="ABC_6TM_Pgp_ABCB1_D1_like"/>
    <property type="match status" value="1"/>
</dbReference>
<evidence type="ECO:0000256" key="7">
    <source>
        <dbReference type="ARBA" id="ARBA00022840"/>
    </source>
</evidence>
<evidence type="ECO:0000313" key="16">
    <source>
        <dbReference type="EMBL" id="RAR15424.1"/>
    </source>
</evidence>
<dbReference type="InterPro" id="IPR027417">
    <property type="entry name" value="P-loop_NTPase"/>
</dbReference>
<dbReference type="SMART" id="SM00382">
    <property type="entry name" value="AAA"/>
    <property type="match status" value="2"/>
</dbReference>
<dbReference type="GO" id="GO:0005524">
    <property type="term" value="F:ATP binding"/>
    <property type="evidence" value="ECO:0007669"/>
    <property type="project" value="UniProtKB-KW"/>
</dbReference>
<dbReference type="PROSITE" id="PS50929">
    <property type="entry name" value="ABC_TM1F"/>
    <property type="match status" value="2"/>
</dbReference>
<feature type="transmembrane region" description="Helical" evidence="13">
    <location>
        <begin position="947"/>
        <end position="970"/>
    </location>
</feature>
<feature type="transmembrane region" description="Helical" evidence="13">
    <location>
        <begin position="1063"/>
        <end position="1082"/>
    </location>
</feature>
<keyword evidence="3" id="KW-0813">Transport</keyword>
<keyword evidence="16" id="KW-0378">Hydrolase</keyword>
<keyword evidence="17" id="KW-1185">Reference proteome</keyword>
<dbReference type="GO" id="GO:0016887">
    <property type="term" value="F:ATP hydrolysis activity"/>
    <property type="evidence" value="ECO:0007669"/>
    <property type="project" value="InterPro"/>
</dbReference>
<feature type="region of interest" description="Disordered" evidence="12">
    <location>
        <begin position="834"/>
        <end position="872"/>
    </location>
</feature>
<comment type="similarity">
    <text evidence="10">Belongs to the PBDC1 family.</text>
</comment>
<feature type="domain" description="ABC transmembrane type-1" evidence="15">
    <location>
        <begin position="309"/>
        <end position="437"/>
    </location>
</feature>
<name>A0A364NDN9_STELY</name>
<dbReference type="GO" id="GO:0015421">
    <property type="term" value="F:ABC-type oligopeptide transporter activity"/>
    <property type="evidence" value="ECO:0007669"/>
    <property type="project" value="TreeGrafter"/>
</dbReference>
<feature type="transmembrane region" description="Helical" evidence="13">
    <location>
        <begin position="260"/>
        <end position="288"/>
    </location>
</feature>
<evidence type="ECO:0000256" key="4">
    <source>
        <dbReference type="ARBA" id="ARBA00022490"/>
    </source>
</evidence>
<feature type="region of interest" description="Disordered" evidence="12">
    <location>
        <begin position="884"/>
        <end position="927"/>
    </location>
</feature>
<keyword evidence="6" id="KW-0547">Nucleotide-binding</keyword>
<dbReference type="Pfam" id="PF04669">
    <property type="entry name" value="PBDC1"/>
    <property type="match status" value="1"/>
</dbReference>
<dbReference type="SUPFAM" id="SSF52540">
    <property type="entry name" value="P-loop containing nucleoside triphosphate hydrolases"/>
    <property type="match status" value="3"/>
</dbReference>
<dbReference type="CDD" id="cd18578">
    <property type="entry name" value="ABC_6TM_Pgp_ABCB1_D2_like"/>
    <property type="match status" value="1"/>
</dbReference>
<evidence type="ECO:0000256" key="1">
    <source>
        <dbReference type="ARBA" id="ARBA00004141"/>
    </source>
</evidence>
<feature type="region of interest" description="Disordered" evidence="12">
    <location>
        <begin position="1473"/>
        <end position="1505"/>
    </location>
</feature>
<dbReference type="GO" id="GO:0005743">
    <property type="term" value="C:mitochondrial inner membrane"/>
    <property type="evidence" value="ECO:0007669"/>
    <property type="project" value="TreeGrafter"/>
</dbReference>
<dbReference type="PANTHER" id="PTHR43394">
    <property type="entry name" value="ATP-DEPENDENT PERMEASE MDL1, MITOCHONDRIAL"/>
    <property type="match status" value="1"/>
</dbReference>
<keyword evidence="9 13" id="KW-0472">Membrane</keyword>
<evidence type="ECO:0000256" key="9">
    <source>
        <dbReference type="ARBA" id="ARBA00023136"/>
    </source>
</evidence>
<evidence type="ECO:0000259" key="15">
    <source>
        <dbReference type="PROSITE" id="PS50929"/>
    </source>
</evidence>
<dbReference type="EMBL" id="QGDH01000012">
    <property type="protein sequence ID" value="RAR15424.1"/>
    <property type="molecule type" value="Genomic_DNA"/>
</dbReference>
<dbReference type="InterPro" id="IPR011527">
    <property type="entry name" value="ABC1_TM_dom"/>
</dbReference>
<dbReference type="InterPro" id="IPR021148">
    <property type="entry name" value="Polysacc_synth_dom"/>
</dbReference>
<gene>
    <name evidence="16" type="ORF">DDE83_001253</name>
</gene>
<evidence type="ECO:0000256" key="2">
    <source>
        <dbReference type="ARBA" id="ARBA00004496"/>
    </source>
</evidence>
<evidence type="ECO:0000313" key="17">
    <source>
        <dbReference type="Proteomes" id="UP000249619"/>
    </source>
</evidence>
<protein>
    <recommendedName>
        <fullName evidence="11">Protein PBDC1 homolog</fullName>
    </recommendedName>
</protein>
<feature type="transmembrane region" description="Helical" evidence="13">
    <location>
        <begin position="214"/>
        <end position="240"/>
    </location>
</feature>
<dbReference type="SUPFAM" id="SSF90123">
    <property type="entry name" value="ABC transporter transmembrane region"/>
    <property type="match status" value="2"/>
</dbReference>
<dbReference type="GO" id="GO:0090374">
    <property type="term" value="P:oligopeptide export from mitochondrion"/>
    <property type="evidence" value="ECO:0007669"/>
    <property type="project" value="TreeGrafter"/>
</dbReference>
<evidence type="ECO:0000256" key="6">
    <source>
        <dbReference type="ARBA" id="ARBA00022741"/>
    </source>
</evidence>
<dbReference type="PANTHER" id="PTHR43394:SF15">
    <property type="entry name" value="ALPHA-FACTOR-TRANSPORTING ATPASE"/>
    <property type="match status" value="1"/>
</dbReference>
<dbReference type="InterPro" id="IPR023139">
    <property type="entry name" value="PBDC1-like_dom_sf"/>
</dbReference>
<feature type="region of interest" description="Disordered" evidence="12">
    <location>
        <begin position="784"/>
        <end position="805"/>
    </location>
</feature>
<sequence length="1604" mass="178211">MSVSGINAEETENFEDIEKQFAVKVVQHMETYWKILEKVPGSKLRLTKIDDEIYEHLKKEFPEFDASATLNEDEMKSKQGKERWRKFISEYEKKVEDYNFGTMLRASPKTEYSQDGTIFAVRMQFYAIEIARPFQHAYISDIGDRTNDFGCKASNELAIGYHKLPAAEMASTPTSNGSSEHQQVTTQADEEREYASKVGWRILFGFTTRQHVPVLLGGIATATIAALSMPVFAIIYGLIFGQYTLYGAGEIDSYTLTSNMTKYCIILAGISTGNWIANSSYFFFFLTFSELQAQSARNKVFDTLIKKDMALIAKRLSLRAREQSEKLRFALKYVTTAISSIEAVKCFNGERQELQKFKSTASTAAGLYLRVANFRSMQIGIMQFFTVSVFVQGFWYGNHLVDTGDNNAGDVLTTFWAALIAMSGMTTLMPQLIVLQKGKAAGASLTVLMKQISTSHQRLESQGQTKLARCPGNIKFEKVTFSYPSRAKEVAIRDASLFIPAGETTFVIGKSGSGKSTLGQLLVRFYQPSSGRISLDGVPIEEIDVQWLRQNITLVEQHPVLFNDTIRSNLALGNPGYVLDMQEISDAVKFAMLEPFIEGVPDGLDTDLGMKGESLSGGQKQRLALARAKIRNSPVLILDESTSALDYITRAGVLEAIRGWRKGKTTIIITHDVSQIQPKDFIYLLDNARVVQEGYRKELECQGGAFLTFLDSREEIDNGLSEAEDGEDTEDDADERIAPPDELRIAQRAPMRRPMSSILFGQSVLEPFSGRSREIWVANAPTDRRPVYRPFPHEQGGSRPTIRHSFTEGRDSLKVPFGEPFSFPEILSFKEYGPRPASGLTQQLSRSDSNQRPASFSKESGSRPNSMLSARPLSRISQYPRPLAISESLPERSKTPRKLRKNAKVLSKVASSRRKASSEKPSTSPDSLSLKDIFGSVWPAIGWRSRAMLLGAFLCAIVHSACTPVFAWVLSQLLSTFQGHTVDNHIARDYALAILGVAAADGLSSYLMFFLSDTVAQEWTLSLKTEAVRRILMQPREFFDKEENSVSRLAETLDHFAEEARNLPGRFACVFLAIILMMMVSISWSMVIAWKLALVALAMGPILFAITKGYNMISSRWERFANEADDKVGQILHETFVNIRTVRCLVLENHFRKKYMEATTEAVNVGMKRAIYSGSLFGLAFTGVIFVVILLFWYGGLLMSRNEYTASEVMECFLVLMLSVNHVSYMAHYMTQINISRDASTRLLHLARLSTDSHELTGTTQIQSVGDIGLYKVNFTYPTRQDVKVLDHVSFSIPRGSCTAIVGSSGSGKSTIASLLLKLYQTDKAQTLSSEPVGTMSVSNHDIATLHTTTLRSRMAIVSQTPVLFPGTIAENIAYGLSPSLAEASTESIRAAATAAGISEFIDSLPHGYNTLIGEGGTSLSGGQAQRLSIARALVRNPDVLILDEATSALDIASASIIRDTILRLVRPNHITTKTLTEPPSSPRSPSLAPRSPPLSPRSHRSAGFWDDKDWDVKVVREQQRQQQQQRESSFSYLTASTLVPLDKGKEPLKQMTVIIITHAREMMAIAEHVVMLEQGRVVEQGGFYELKRKKGGAFAKLLRGERA</sequence>
<evidence type="ECO:0000256" key="5">
    <source>
        <dbReference type="ARBA" id="ARBA00022692"/>
    </source>
</evidence>
<keyword evidence="7" id="KW-0067">ATP-binding</keyword>
<dbReference type="Gene3D" id="3.40.50.300">
    <property type="entry name" value="P-loop containing nucleotide triphosphate hydrolases"/>
    <property type="match status" value="3"/>
</dbReference>
<dbReference type="Gene3D" id="1.20.1560.10">
    <property type="entry name" value="ABC transporter type 1, transmembrane domain"/>
    <property type="match status" value="3"/>
</dbReference>
<dbReference type="Pfam" id="PF00664">
    <property type="entry name" value="ABC_membrane"/>
    <property type="match status" value="2"/>
</dbReference>
<feature type="transmembrane region" description="Helical" evidence="13">
    <location>
        <begin position="990"/>
        <end position="1011"/>
    </location>
</feature>
<comment type="subcellular location">
    <subcellularLocation>
        <location evidence="2">Cytoplasm</location>
    </subcellularLocation>
    <subcellularLocation>
        <location evidence="1">Membrane</location>
        <topology evidence="1">Multi-pass membrane protein</topology>
    </subcellularLocation>
</comment>
<dbReference type="STRING" id="183478.A0A364NDN9"/>
<evidence type="ECO:0000256" key="11">
    <source>
        <dbReference type="ARBA" id="ARBA00069779"/>
    </source>
</evidence>
<keyword evidence="5 13" id="KW-0812">Transmembrane</keyword>
<dbReference type="FunFam" id="1.10.3560.10:FF:000001">
    <property type="entry name" value="Protein PBDC1 homolog"/>
    <property type="match status" value="1"/>
</dbReference>
<dbReference type="InterPro" id="IPR017871">
    <property type="entry name" value="ABC_transporter-like_CS"/>
</dbReference>
<feature type="domain" description="ABC transmembrane type-1" evidence="15">
    <location>
        <begin position="950"/>
        <end position="1233"/>
    </location>
</feature>
<proteinExistence type="inferred from homology"/>
<comment type="caution">
    <text evidence="16">The sequence shown here is derived from an EMBL/GenBank/DDBJ whole genome shotgun (WGS) entry which is preliminary data.</text>
</comment>
<dbReference type="InterPro" id="IPR003593">
    <property type="entry name" value="AAA+_ATPase"/>
</dbReference>
<dbReference type="InterPro" id="IPR003439">
    <property type="entry name" value="ABC_transporter-like_ATP-bd"/>
</dbReference>
<feature type="compositionally biased region" description="Acidic residues" evidence="12">
    <location>
        <begin position="722"/>
        <end position="734"/>
    </location>
</feature>